<dbReference type="Pfam" id="PF01636">
    <property type="entry name" value="APH"/>
    <property type="match status" value="1"/>
</dbReference>
<comment type="caution">
    <text evidence="2">The sequence shown here is derived from an EMBL/GenBank/DDBJ whole genome shotgun (WGS) entry which is preliminary data.</text>
</comment>
<evidence type="ECO:0000259" key="1">
    <source>
        <dbReference type="Pfam" id="PF01636"/>
    </source>
</evidence>
<dbReference type="SUPFAM" id="SSF56112">
    <property type="entry name" value="Protein kinase-like (PK-like)"/>
    <property type="match status" value="1"/>
</dbReference>
<gene>
    <name evidence="2" type="ORF">LAWI1_G005185</name>
</gene>
<keyword evidence="3" id="KW-1185">Reference proteome</keyword>
<dbReference type="InterPro" id="IPR051678">
    <property type="entry name" value="AGP_Transferase"/>
</dbReference>
<proteinExistence type="predicted"/>
<evidence type="ECO:0000313" key="2">
    <source>
        <dbReference type="EMBL" id="TVY91394.1"/>
    </source>
</evidence>
<dbReference type="Proteomes" id="UP000315522">
    <property type="component" value="Unassembled WGS sequence"/>
</dbReference>
<name>A0A559MEK2_9HELO</name>
<dbReference type="PANTHER" id="PTHR21310:SF55">
    <property type="entry name" value="AMINOGLYCOSIDE PHOSPHOTRANSFERASE DOMAIN-CONTAINING PROTEIN"/>
    <property type="match status" value="1"/>
</dbReference>
<reference evidence="2 3" key="1">
    <citation type="submission" date="2018-05" db="EMBL/GenBank/DDBJ databases">
        <title>Genome sequencing and assembly of the regulated plant pathogen Lachnellula willkommii and related sister species for the development of diagnostic species identification markers.</title>
        <authorList>
            <person name="Giroux E."/>
            <person name="Bilodeau G."/>
        </authorList>
    </citation>
    <scope>NUCLEOTIDE SEQUENCE [LARGE SCALE GENOMIC DNA]</scope>
    <source>
        <strain evidence="2 3">CBS 172.35</strain>
    </source>
</reference>
<dbReference type="AlphaFoldDB" id="A0A559MEK2"/>
<dbReference type="Gene3D" id="3.90.1200.10">
    <property type="match status" value="1"/>
</dbReference>
<dbReference type="InterPro" id="IPR002575">
    <property type="entry name" value="Aminoglycoside_PTrfase"/>
</dbReference>
<dbReference type="InterPro" id="IPR011009">
    <property type="entry name" value="Kinase-like_dom_sf"/>
</dbReference>
<protein>
    <recommendedName>
        <fullName evidence="1">Aminoglycoside phosphotransferase domain-containing protein</fullName>
    </recommendedName>
</protein>
<dbReference type="PANTHER" id="PTHR21310">
    <property type="entry name" value="AMINOGLYCOSIDE PHOSPHOTRANSFERASE-RELATED-RELATED"/>
    <property type="match status" value="1"/>
</dbReference>
<sequence>MDYDYTHPERHHKGLVFAPNGEIPEEVSAQRKKMCHYDPTKRELCRACGWSTYNELTSSYDPRIKIFDTRDNIGLWAIGSNWLIRDQPNDGSLGNDYMTQEFLRGQPGLDIPLIEEMRRLSKPTDAIHLTLMSRAQGVRLDTIWLTLTRPQKAKYRDQVANIIKQIRQFTAPTAQKVDGSRLNDVMIAGHCIRRHPPTCKEIGYTTSEWFDNIADELRGGLSSIHNTKDPQVIEEKLQELKDNFPKGEPYVLTHGDLNLANIIVNAKENKIEAIIDWEMSGYFPWWAERWLSIVWGDGLSNELFKPLWRDVCPEMDAKTFAEQVINKVDPVVRAWQACKKEHPAKASKWLRPPFCECQPYGGTFDWVAIGNGTDHKISKVD</sequence>
<accession>A0A559MEK2</accession>
<evidence type="ECO:0000313" key="3">
    <source>
        <dbReference type="Proteomes" id="UP000315522"/>
    </source>
</evidence>
<organism evidence="2 3">
    <name type="scientific">Lachnellula willkommii</name>
    <dbReference type="NCBI Taxonomy" id="215461"/>
    <lineage>
        <taxon>Eukaryota</taxon>
        <taxon>Fungi</taxon>
        <taxon>Dikarya</taxon>
        <taxon>Ascomycota</taxon>
        <taxon>Pezizomycotina</taxon>
        <taxon>Leotiomycetes</taxon>
        <taxon>Helotiales</taxon>
        <taxon>Lachnaceae</taxon>
        <taxon>Lachnellula</taxon>
    </lineage>
</organism>
<dbReference type="EMBL" id="QGML01000559">
    <property type="protein sequence ID" value="TVY91394.1"/>
    <property type="molecule type" value="Genomic_DNA"/>
</dbReference>
<feature type="domain" description="Aminoglycoside phosphotransferase" evidence="1">
    <location>
        <begin position="129"/>
        <end position="315"/>
    </location>
</feature>